<proteinExistence type="inferred from homology"/>
<keyword evidence="2" id="KW-0378">Hydrolase</keyword>
<evidence type="ECO:0000256" key="1">
    <source>
        <dbReference type="ARBA" id="ARBA00010833"/>
    </source>
</evidence>
<dbReference type="Gene3D" id="1.50.10.10">
    <property type="match status" value="1"/>
</dbReference>
<dbReference type="Proteomes" id="UP000577362">
    <property type="component" value="Unassembled WGS sequence"/>
</dbReference>
<dbReference type="GO" id="GO:0006487">
    <property type="term" value="P:protein N-linked glycosylation"/>
    <property type="evidence" value="ECO:0007669"/>
    <property type="project" value="TreeGrafter"/>
</dbReference>
<gene>
    <name evidence="5" type="ORF">GGR16_003848</name>
</gene>
<feature type="domain" description="Mannosylglycerate hydrolase MGH1-like glycoside hydrolase" evidence="4">
    <location>
        <begin position="33"/>
        <end position="414"/>
    </location>
</feature>
<evidence type="ECO:0000313" key="5">
    <source>
        <dbReference type="EMBL" id="MBB4018801.1"/>
    </source>
</evidence>
<dbReference type="InterPro" id="IPR008928">
    <property type="entry name" value="6-hairpin_glycosidase_sf"/>
</dbReference>
<accession>A0A840BZ22</accession>
<dbReference type="PANTHER" id="PTHR10412:SF11">
    <property type="entry name" value="MANNOSYL-OLIGOSACCHARIDE GLUCOSIDASE"/>
    <property type="match status" value="1"/>
</dbReference>
<dbReference type="GO" id="GO:0009311">
    <property type="term" value="P:oligosaccharide metabolic process"/>
    <property type="evidence" value="ECO:0007669"/>
    <property type="project" value="InterPro"/>
</dbReference>
<evidence type="ECO:0000259" key="4">
    <source>
        <dbReference type="Pfam" id="PF22422"/>
    </source>
</evidence>
<dbReference type="Pfam" id="PF22422">
    <property type="entry name" value="MGH1-like_GH"/>
    <property type="match status" value="1"/>
</dbReference>
<dbReference type="SUPFAM" id="SSF48208">
    <property type="entry name" value="Six-hairpin glycosidases"/>
    <property type="match status" value="1"/>
</dbReference>
<dbReference type="AlphaFoldDB" id="A0A840BZ22"/>
<dbReference type="InterPro" id="IPR004888">
    <property type="entry name" value="Glycoside_hydrolase_63"/>
</dbReference>
<keyword evidence="6" id="KW-1185">Reference proteome</keyword>
<name>A0A840BZ22_9HYPH</name>
<comment type="similarity">
    <text evidence="1">Belongs to the glycosyl hydrolase 63 family.</text>
</comment>
<sequence>MTTHSLEALRTRAAAIVRDNDRGAYTVPTKGLYPFQWNWDSCLTALGQRHSDERRAFLEIETLFAHQWPDGMVPHIVFHTPDDSYFPGPDVWRTGRPTPTSGITQPPVAGLVLRRLVETAADQAFAEEKARALLPKIAAWHRWFHAMRDPAGSGLVAILHPWESGRDNSIDWDEALARVPTAGVEPYVRRDTQHVDAAERPHKAEYDRYLWLVQRFRDLGWDNRLLHDASPFQVVDPAINAILVRSDEDIAHLAERFGDKALAEEARARAARARAAFDGLWSRDLGQYLPFDRVAGQLIASPSVGGLLPLLAGLGDAEKRAAMRDRIRTLRTRVRHGVPTHDPTDPRFEPKRYWRGPCWLIINYLLADGLDRCGFAADAAAVRADSLALVENGFAEYYDPLTGEGLGGGNFTWTAAILIETLATSAAA</sequence>
<comment type="caution">
    <text evidence="5">The sequence shown here is derived from an EMBL/GenBank/DDBJ whole genome shotgun (WGS) entry which is preliminary data.</text>
</comment>
<dbReference type="InterPro" id="IPR012341">
    <property type="entry name" value="6hp_glycosidase-like_sf"/>
</dbReference>
<dbReference type="GO" id="GO:0004573">
    <property type="term" value="F:Glc3Man9GlcNAc2 oligosaccharide glucosidase activity"/>
    <property type="evidence" value="ECO:0007669"/>
    <property type="project" value="InterPro"/>
</dbReference>
<protein>
    <recommendedName>
        <fullName evidence="4">Mannosylglycerate hydrolase MGH1-like glycoside hydrolase domain-containing protein</fullName>
    </recommendedName>
</protein>
<evidence type="ECO:0000256" key="3">
    <source>
        <dbReference type="ARBA" id="ARBA00023295"/>
    </source>
</evidence>
<keyword evidence="3" id="KW-0326">Glycosidase</keyword>
<dbReference type="InterPro" id="IPR054491">
    <property type="entry name" value="MGH1-like_GH"/>
</dbReference>
<dbReference type="RefSeq" id="WP_019403470.1">
    <property type="nucleotide sequence ID" value="NZ_JACIEN010000005.1"/>
</dbReference>
<evidence type="ECO:0000313" key="6">
    <source>
        <dbReference type="Proteomes" id="UP000577362"/>
    </source>
</evidence>
<reference evidence="5 6" key="1">
    <citation type="submission" date="2020-08" db="EMBL/GenBank/DDBJ databases">
        <title>Genomic Encyclopedia of Type Strains, Phase IV (KMG-IV): sequencing the most valuable type-strain genomes for metagenomic binning, comparative biology and taxonomic classification.</title>
        <authorList>
            <person name="Goeker M."/>
        </authorList>
    </citation>
    <scope>NUCLEOTIDE SEQUENCE [LARGE SCALE GENOMIC DNA]</scope>
    <source>
        <strain evidence="5 6">DSM 103737</strain>
    </source>
</reference>
<organism evidence="5 6">
    <name type="scientific">Chelatococcus caeni</name>
    <dbReference type="NCBI Taxonomy" id="1348468"/>
    <lineage>
        <taxon>Bacteria</taxon>
        <taxon>Pseudomonadati</taxon>
        <taxon>Pseudomonadota</taxon>
        <taxon>Alphaproteobacteria</taxon>
        <taxon>Hyphomicrobiales</taxon>
        <taxon>Chelatococcaceae</taxon>
        <taxon>Chelatococcus</taxon>
    </lineage>
</organism>
<dbReference type="PANTHER" id="PTHR10412">
    <property type="entry name" value="MANNOSYL-OLIGOSACCHARIDE GLUCOSIDASE"/>
    <property type="match status" value="1"/>
</dbReference>
<dbReference type="EMBL" id="JACIEN010000005">
    <property type="protein sequence ID" value="MBB4018801.1"/>
    <property type="molecule type" value="Genomic_DNA"/>
</dbReference>
<evidence type="ECO:0000256" key="2">
    <source>
        <dbReference type="ARBA" id="ARBA00022801"/>
    </source>
</evidence>